<reference evidence="1" key="1">
    <citation type="submission" date="2018-11" db="EMBL/GenBank/DDBJ databases">
        <title>The sequence and de novo assembly of Larimichthys crocea genome using PacBio and Hi-C technologies.</title>
        <authorList>
            <person name="Xu P."/>
            <person name="Chen B."/>
            <person name="Zhou Z."/>
            <person name="Ke Q."/>
            <person name="Wu Y."/>
            <person name="Bai H."/>
            <person name="Pu F."/>
        </authorList>
    </citation>
    <scope>NUCLEOTIDE SEQUENCE</scope>
    <source>
        <tissue evidence="1">Muscle</tissue>
    </source>
</reference>
<dbReference type="Proteomes" id="UP000793456">
    <property type="component" value="Chromosome VII"/>
</dbReference>
<accession>A0ACD3REY2</accession>
<comment type="caution">
    <text evidence="1">The sequence shown here is derived from an EMBL/GenBank/DDBJ whole genome shotgun (WGS) entry which is preliminary data.</text>
</comment>
<organism evidence="1 2">
    <name type="scientific">Larimichthys crocea</name>
    <name type="common">Large yellow croaker</name>
    <name type="synonym">Pseudosciaena crocea</name>
    <dbReference type="NCBI Taxonomy" id="215358"/>
    <lineage>
        <taxon>Eukaryota</taxon>
        <taxon>Metazoa</taxon>
        <taxon>Chordata</taxon>
        <taxon>Craniata</taxon>
        <taxon>Vertebrata</taxon>
        <taxon>Euteleostomi</taxon>
        <taxon>Actinopterygii</taxon>
        <taxon>Neopterygii</taxon>
        <taxon>Teleostei</taxon>
        <taxon>Neoteleostei</taxon>
        <taxon>Acanthomorphata</taxon>
        <taxon>Eupercaria</taxon>
        <taxon>Sciaenidae</taxon>
        <taxon>Larimichthys</taxon>
    </lineage>
</organism>
<keyword evidence="2" id="KW-1185">Reference proteome</keyword>
<sequence length="1055" mass="120095">MPTLTDKERGRFTLVIYENILKYVNLDAWNRELLDKYCVEYGVGIIGFFKANENSLLSAQLKGFPLFLHSNLGLKDCTVNPKSPLLFITKSGQPLPGPLPGDDWTVFQSNHSTYEPVLLAKTQSAESIASMGQNAALLPSVVQDLGLHDGIQRVLFGNNLVFWLHKLVFVDAVAFLTGKRLSLSLERYILVDIDDIFVGKEGTRMKVPDVKALLETQRELRTHVPNFTFNLGFSGKFFHAGSDEEDLGDDLLLSYVKEFWWFPHMWSHMQPHLFHNQSVLAEQMLLNKKFAMEHGIPTNMGYAVAPHHSGVYPVHMQLYDAWKKVWGIKVTSTEEYPHLKPARFRRGFIHSGISVLPRQTCGLFTHTIFYKDYPGSPNELDKLINGGELFLTVLLNPISIFMTHLSNYGNDRLGLYTFKSLMMFVQTWTNLKVQTLPPVQLAQKYFSLFPSERDPLWQDPCEDKRHKDIWSKEKTCDRFPKLLVIGPQKTGTTALYLFLGMHPDLTSNYPSKETFEEIQFFNGHNYHRGIDWYMEYFPLPSNTSSDYYFEKSANYFDSEVAAQRAAALLPKAKIITILINPADRAYSWYQHQRAHDDPVALKYSFHDVITASHDAPVKLRVLQNRCLVPGWYAIHLERWLNYYHSSQLLVLDGQMLKTEPASIMDKIQKYLSLANVINYHKILAFDPKKGFWCQLLEGGKTKCLGKSKGRRYPDMDPESQGFLREYYRDHNIELSKAALPHRSAAAQLAQRRTGPHQFVAFEEAERNFQGQMAQSQEDAPLAGSLAGSSEALILPGRPAGGSNSRAFKVAGLTTLACLLLASQVFTAYMVFGQKDQIRTLQKNSERLGRQLSRSSQGSSNRGASMRMAMPMNSLPLLKDFSDEDSTTTKTPMIKLQDTVISVEKQVKDLIQDSELPQFNETFLVNLRGLKQHMNDSEWQSFESWMRYWLIFQMAQQKPPTPTAQSASTIQTKCQLESAPGPAKIGSYKPQCDEQGRYKPMQCWHATGYCWCVDESGAVIEGTTMRGRPDCQRGVAPRRMMLAPRMMQKTLSVDDN</sequence>
<dbReference type="EMBL" id="CM011680">
    <property type="protein sequence ID" value="TMS17536.1"/>
    <property type="molecule type" value="Genomic_DNA"/>
</dbReference>
<protein>
    <submittedName>
        <fullName evidence="1">Uncharacterized protein</fullName>
    </submittedName>
</protein>
<name>A0ACD3REY2_LARCR</name>
<proteinExistence type="predicted"/>
<evidence type="ECO:0000313" key="2">
    <source>
        <dbReference type="Proteomes" id="UP000793456"/>
    </source>
</evidence>
<evidence type="ECO:0000313" key="1">
    <source>
        <dbReference type="EMBL" id="TMS17536.1"/>
    </source>
</evidence>
<gene>
    <name evidence="1" type="ORF">E3U43_001605</name>
</gene>